<evidence type="ECO:0000256" key="2">
    <source>
        <dbReference type="ARBA" id="ARBA00012962"/>
    </source>
</evidence>
<feature type="binding site" evidence="8">
    <location>
        <position position="108"/>
    </location>
    <ligand>
        <name>shikimate</name>
        <dbReference type="ChEBI" id="CHEBI:36208"/>
    </ligand>
</feature>
<feature type="binding site" evidence="8">
    <location>
        <position position="223"/>
    </location>
    <ligand>
        <name>NADP(+)</name>
        <dbReference type="ChEBI" id="CHEBI:58349"/>
    </ligand>
</feature>
<keyword evidence="6 8" id="KW-0057">Aromatic amino acid biosynthesis</keyword>
<evidence type="ECO:0000256" key="6">
    <source>
        <dbReference type="ARBA" id="ARBA00023141"/>
    </source>
</evidence>
<comment type="pathway">
    <text evidence="1 8">Metabolic intermediate biosynthesis; chorismate biosynthesis; chorismate from D-erythrose 4-phosphate and phosphoenolpyruvate: step 4/7.</text>
</comment>
<evidence type="ECO:0000259" key="11">
    <source>
        <dbReference type="Pfam" id="PF18317"/>
    </source>
</evidence>
<dbReference type="SUPFAM" id="SSF51735">
    <property type="entry name" value="NAD(P)-binding Rossmann-fold domains"/>
    <property type="match status" value="1"/>
</dbReference>
<dbReference type="Gene3D" id="3.40.50.10860">
    <property type="entry name" value="Leucine Dehydrogenase, chain A, domain 1"/>
    <property type="match status" value="1"/>
</dbReference>
<dbReference type="GO" id="GO:0009423">
    <property type="term" value="P:chorismate biosynthetic process"/>
    <property type="evidence" value="ECO:0007669"/>
    <property type="project" value="UniProtKB-UniRule"/>
</dbReference>
<feature type="binding site" evidence="8">
    <location>
        <position position="253"/>
    </location>
    <ligand>
        <name>shikimate</name>
        <dbReference type="ChEBI" id="CHEBI:36208"/>
    </ligand>
</feature>
<proteinExistence type="inferred from homology"/>
<evidence type="ECO:0000256" key="4">
    <source>
        <dbReference type="ARBA" id="ARBA00022857"/>
    </source>
</evidence>
<dbReference type="InterPro" id="IPR022893">
    <property type="entry name" value="Shikimate_DH_fam"/>
</dbReference>
<dbReference type="HAMAP" id="MF_00222">
    <property type="entry name" value="Shikimate_DH_AroE"/>
    <property type="match status" value="1"/>
</dbReference>
<dbReference type="InterPro" id="IPR006151">
    <property type="entry name" value="Shikm_DH/Glu-tRNA_Rdtase"/>
</dbReference>
<dbReference type="NCBIfam" id="TIGR00507">
    <property type="entry name" value="aroE"/>
    <property type="match status" value="1"/>
</dbReference>
<dbReference type="UniPathway" id="UPA00053">
    <property type="reaction ID" value="UER00087"/>
</dbReference>
<feature type="binding site" evidence="8">
    <location>
        <begin position="21"/>
        <end position="23"/>
    </location>
    <ligand>
        <name>shikimate</name>
        <dbReference type="ChEBI" id="CHEBI:36208"/>
    </ligand>
</feature>
<evidence type="ECO:0000313" key="12">
    <source>
        <dbReference type="EMBL" id="MBB4016899.1"/>
    </source>
</evidence>
<dbReference type="GO" id="GO:0008652">
    <property type="term" value="P:amino acid biosynthetic process"/>
    <property type="evidence" value="ECO:0007669"/>
    <property type="project" value="UniProtKB-KW"/>
</dbReference>
<dbReference type="Gene3D" id="3.40.50.720">
    <property type="entry name" value="NAD(P)-binding Rossmann-like Domain"/>
    <property type="match status" value="1"/>
</dbReference>
<dbReference type="PANTHER" id="PTHR21089">
    <property type="entry name" value="SHIKIMATE DEHYDROGENASE"/>
    <property type="match status" value="1"/>
</dbReference>
<evidence type="ECO:0000256" key="1">
    <source>
        <dbReference type="ARBA" id="ARBA00004871"/>
    </source>
</evidence>
<feature type="binding site" evidence="8">
    <location>
        <begin position="134"/>
        <end position="138"/>
    </location>
    <ligand>
        <name>NADP(+)</name>
        <dbReference type="ChEBI" id="CHEBI:58349"/>
    </ligand>
</feature>
<feature type="binding site" evidence="8">
    <location>
        <position position="68"/>
    </location>
    <ligand>
        <name>shikimate</name>
        <dbReference type="ChEBI" id="CHEBI:36208"/>
    </ligand>
</feature>
<feature type="active site" description="Proton acceptor" evidence="8">
    <location>
        <position position="72"/>
    </location>
</feature>
<comment type="caution">
    <text evidence="8">Lacks conserved residue(s) required for the propagation of feature annotation.</text>
</comment>
<protein>
    <recommendedName>
        <fullName evidence="2 8">Shikimate dehydrogenase (NADP(+))</fullName>
        <shortName evidence="8">SDH</shortName>
        <ecNumber evidence="2 8">1.1.1.25</ecNumber>
    </recommendedName>
</protein>
<comment type="similarity">
    <text evidence="8">Belongs to the shikimate dehydrogenase family.</text>
</comment>
<evidence type="ECO:0000313" key="13">
    <source>
        <dbReference type="Proteomes" id="UP000577362"/>
    </source>
</evidence>
<name>A0A840C036_9HYPH</name>
<evidence type="ECO:0000256" key="5">
    <source>
        <dbReference type="ARBA" id="ARBA00023002"/>
    </source>
</evidence>
<keyword evidence="5 8" id="KW-0560">Oxidoreductase</keyword>
<dbReference type="Pfam" id="PF18317">
    <property type="entry name" value="SDH_C"/>
    <property type="match status" value="1"/>
</dbReference>
<evidence type="ECO:0000259" key="9">
    <source>
        <dbReference type="Pfam" id="PF01488"/>
    </source>
</evidence>
<dbReference type="InterPro" id="IPR046346">
    <property type="entry name" value="Aminoacid_DH-like_N_sf"/>
</dbReference>
<keyword evidence="3 8" id="KW-0028">Amino-acid biosynthesis</keyword>
<comment type="subunit">
    <text evidence="8">Homodimer.</text>
</comment>
<dbReference type="InterPro" id="IPR011342">
    <property type="entry name" value="Shikimate_DH"/>
</dbReference>
<dbReference type="NCBIfam" id="NF001312">
    <property type="entry name" value="PRK00258.1-4"/>
    <property type="match status" value="1"/>
</dbReference>
<dbReference type="CDD" id="cd01065">
    <property type="entry name" value="NAD_bind_Shikimate_DH"/>
    <property type="match status" value="1"/>
</dbReference>
<dbReference type="InterPro" id="IPR036291">
    <property type="entry name" value="NAD(P)-bd_dom_sf"/>
</dbReference>
<dbReference type="Pfam" id="PF08501">
    <property type="entry name" value="Shikimate_dh_N"/>
    <property type="match status" value="1"/>
</dbReference>
<dbReference type="GO" id="GO:0019632">
    <property type="term" value="P:shikimate metabolic process"/>
    <property type="evidence" value="ECO:0007669"/>
    <property type="project" value="InterPro"/>
</dbReference>
<evidence type="ECO:0000256" key="7">
    <source>
        <dbReference type="ARBA" id="ARBA00049442"/>
    </source>
</evidence>
<comment type="caution">
    <text evidence="12">The sequence shown here is derived from an EMBL/GenBank/DDBJ whole genome shotgun (WGS) entry which is preliminary data.</text>
</comment>
<dbReference type="RefSeq" id="WP_183316452.1">
    <property type="nucleotide sequence ID" value="NZ_JACIEN010000002.1"/>
</dbReference>
<sequence length="285" mass="30070">MTDPTRPVPKACIIGHPVAHSRSPMVHGFWLRELGLAGDYTREDVRLEDLAGFVASLRERGYVGANVTVPHKEAVLGLADVVSETARAMGAANTLWFENGVLHADNTDVPGFLANLDERAPGWDRSGGTATVLGAGGAARAVIYGLLARGFSTIHLVNRSEERSLALQAAFGPAVKPCGWDALAAVLPATDLLVNTTSLGMSGQPPLVLDLKALPDTALVHDIVYIPLTTGLLSAARARGLATVDGLGMLLHQAVPGFAHWFGRTPTVTEDLRALLVRDIERAAA</sequence>
<dbReference type="AlphaFoldDB" id="A0A840C036"/>
<dbReference type="InterPro" id="IPR013708">
    <property type="entry name" value="Shikimate_DH-bd_N"/>
</dbReference>
<dbReference type="EMBL" id="JACIEN010000002">
    <property type="protein sequence ID" value="MBB4016899.1"/>
    <property type="molecule type" value="Genomic_DNA"/>
</dbReference>
<gene>
    <name evidence="8" type="primary">aroE</name>
    <name evidence="12" type="ORF">GGR16_001928</name>
</gene>
<dbReference type="SUPFAM" id="SSF53223">
    <property type="entry name" value="Aminoacid dehydrogenase-like, N-terminal domain"/>
    <property type="match status" value="1"/>
</dbReference>
<evidence type="ECO:0000256" key="8">
    <source>
        <dbReference type="HAMAP-Rule" id="MF_00222"/>
    </source>
</evidence>
<dbReference type="PANTHER" id="PTHR21089:SF1">
    <property type="entry name" value="BIFUNCTIONAL 3-DEHYDROQUINATE DEHYDRATASE_SHIKIMATE DEHYDROGENASE, CHLOROPLASTIC"/>
    <property type="match status" value="1"/>
</dbReference>
<accession>A0A840C036</accession>
<keyword evidence="13" id="KW-1185">Reference proteome</keyword>
<dbReference type="Proteomes" id="UP000577362">
    <property type="component" value="Unassembled WGS sequence"/>
</dbReference>
<dbReference type="InterPro" id="IPR041121">
    <property type="entry name" value="SDH_C"/>
</dbReference>
<organism evidence="12 13">
    <name type="scientific">Chelatococcus caeni</name>
    <dbReference type="NCBI Taxonomy" id="1348468"/>
    <lineage>
        <taxon>Bacteria</taxon>
        <taxon>Pseudomonadati</taxon>
        <taxon>Pseudomonadota</taxon>
        <taxon>Alphaproteobacteria</taxon>
        <taxon>Hyphomicrobiales</taxon>
        <taxon>Chelatococcaceae</taxon>
        <taxon>Chelatococcus</taxon>
    </lineage>
</organism>
<comment type="function">
    <text evidence="8">Involved in the biosynthesis of the chorismate, which leads to the biosynthesis of aromatic amino acids. Catalyzes the reversible NADPH linked reduction of 3-dehydroshikimate (DHSA) to yield shikimate (SA).</text>
</comment>
<feature type="domain" description="Quinate/shikimate 5-dehydrogenase/glutamyl-tRNA reductase" evidence="9">
    <location>
        <begin position="128"/>
        <end position="198"/>
    </location>
</feature>
<keyword evidence="4 8" id="KW-0521">NADP</keyword>
<reference evidence="12 13" key="1">
    <citation type="submission" date="2020-08" db="EMBL/GenBank/DDBJ databases">
        <title>Genomic Encyclopedia of Type Strains, Phase IV (KMG-IV): sequencing the most valuable type-strain genomes for metagenomic binning, comparative biology and taxonomic classification.</title>
        <authorList>
            <person name="Goeker M."/>
        </authorList>
    </citation>
    <scope>NUCLEOTIDE SEQUENCE [LARGE SCALE GENOMIC DNA]</scope>
    <source>
        <strain evidence="12 13">DSM 103737</strain>
    </source>
</reference>
<dbReference type="EC" id="1.1.1.25" evidence="2 8"/>
<feature type="domain" description="SDH C-terminal" evidence="11">
    <location>
        <begin position="246"/>
        <end position="275"/>
    </location>
</feature>
<feature type="binding site" evidence="8">
    <location>
        <position position="84"/>
    </location>
    <ligand>
        <name>NADP(+)</name>
        <dbReference type="ChEBI" id="CHEBI:58349"/>
    </ligand>
</feature>
<feature type="binding site" evidence="8">
    <location>
        <position position="93"/>
    </location>
    <ligand>
        <name>shikimate</name>
        <dbReference type="ChEBI" id="CHEBI:36208"/>
    </ligand>
</feature>
<feature type="binding site" evidence="8">
    <location>
        <position position="225"/>
    </location>
    <ligand>
        <name>shikimate</name>
        <dbReference type="ChEBI" id="CHEBI:36208"/>
    </ligand>
</feature>
<feature type="binding site" evidence="8">
    <location>
        <position position="246"/>
    </location>
    <ligand>
        <name>NADP(+)</name>
        <dbReference type="ChEBI" id="CHEBI:58349"/>
    </ligand>
</feature>
<comment type="catalytic activity">
    <reaction evidence="7 8">
        <text>shikimate + NADP(+) = 3-dehydroshikimate + NADPH + H(+)</text>
        <dbReference type="Rhea" id="RHEA:17737"/>
        <dbReference type="ChEBI" id="CHEBI:15378"/>
        <dbReference type="ChEBI" id="CHEBI:16630"/>
        <dbReference type="ChEBI" id="CHEBI:36208"/>
        <dbReference type="ChEBI" id="CHEBI:57783"/>
        <dbReference type="ChEBI" id="CHEBI:58349"/>
        <dbReference type="EC" id="1.1.1.25"/>
    </reaction>
</comment>
<dbReference type="Pfam" id="PF01488">
    <property type="entry name" value="Shikimate_DH"/>
    <property type="match status" value="1"/>
</dbReference>
<dbReference type="GO" id="GO:0009073">
    <property type="term" value="P:aromatic amino acid family biosynthetic process"/>
    <property type="evidence" value="ECO:0007669"/>
    <property type="project" value="UniProtKB-KW"/>
</dbReference>
<dbReference type="GO" id="GO:0005829">
    <property type="term" value="C:cytosol"/>
    <property type="evidence" value="ECO:0007669"/>
    <property type="project" value="TreeGrafter"/>
</dbReference>
<evidence type="ECO:0000259" key="10">
    <source>
        <dbReference type="Pfam" id="PF08501"/>
    </source>
</evidence>
<feature type="domain" description="Shikimate dehydrogenase substrate binding N-terminal" evidence="10">
    <location>
        <begin position="13"/>
        <end position="95"/>
    </location>
</feature>
<evidence type="ECO:0000256" key="3">
    <source>
        <dbReference type="ARBA" id="ARBA00022605"/>
    </source>
</evidence>
<dbReference type="GO" id="GO:0050661">
    <property type="term" value="F:NADP binding"/>
    <property type="evidence" value="ECO:0007669"/>
    <property type="project" value="InterPro"/>
</dbReference>
<dbReference type="GO" id="GO:0004764">
    <property type="term" value="F:shikimate 3-dehydrogenase (NADP+) activity"/>
    <property type="evidence" value="ECO:0007669"/>
    <property type="project" value="UniProtKB-UniRule"/>
</dbReference>